<comment type="similarity">
    <text evidence="1 2">Belongs to the UPF0250 family.</text>
</comment>
<dbReference type="HAMAP" id="MF_00659">
    <property type="entry name" value="UPF0250"/>
    <property type="match status" value="1"/>
</dbReference>
<dbReference type="Proteomes" id="UP000588068">
    <property type="component" value="Unassembled WGS sequence"/>
</dbReference>
<dbReference type="AlphaFoldDB" id="A0A841HQT0"/>
<dbReference type="PANTHER" id="PTHR38036:SF1">
    <property type="entry name" value="UPF0250 PROTEIN YBED"/>
    <property type="match status" value="1"/>
</dbReference>
<evidence type="ECO:0000313" key="3">
    <source>
        <dbReference type="EMBL" id="MBB6094392.1"/>
    </source>
</evidence>
<dbReference type="RefSeq" id="WP_184333616.1">
    <property type="nucleotide sequence ID" value="NZ_JACHHZ010000003.1"/>
</dbReference>
<keyword evidence="4" id="KW-1185">Reference proteome</keyword>
<proteinExistence type="inferred from homology"/>
<name>A0A841HQT0_9GAMM</name>
<dbReference type="Gene3D" id="3.30.70.260">
    <property type="match status" value="1"/>
</dbReference>
<evidence type="ECO:0000256" key="2">
    <source>
        <dbReference type="HAMAP-Rule" id="MF_00659"/>
    </source>
</evidence>
<evidence type="ECO:0000313" key="4">
    <source>
        <dbReference type="Proteomes" id="UP000588068"/>
    </source>
</evidence>
<dbReference type="SUPFAM" id="SSF117991">
    <property type="entry name" value="YbeD/HP0495-like"/>
    <property type="match status" value="1"/>
</dbReference>
<dbReference type="InterPro" id="IPR007454">
    <property type="entry name" value="UPF0250_YbeD-like"/>
</dbReference>
<reference evidence="3 4" key="1">
    <citation type="submission" date="2020-08" db="EMBL/GenBank/DDBJ databases">
        <title>Genomic Encyclopedia of Type Strains, Phase IV (KMG-IV): sequencing the most valuable type-strain genomes for metagenomic binning, comparative biology and taxonomic classification.</title>
        <authorList>
            <person name="Goeker M."/>
        </authorList>
    </citation>
    <scope>NUCLEOTIDE SEQUENCE [LARGE SCALE GENOMIC DNA]</scope>
    <source>
        <strain evidence="3 4">DSM 26723</strain>
    </source>
</reference>
<dbReference type="EMBL" id="JACHHZ010000003">
    <property type="protein sequence ID" value="MBB6094392.1"/>
    <property type="molecule type" value="Genomic_DNA"/>
</dbReference>
<dbReference type="GO" id="GO:0005829">
    <property type="term" value="C:cytosol"/>
    <property type="evidence" value="ECO:0007669"/>
    <property type="project" value="TreeGrafter"/>
</dbReference>
<gene>
    <name evidence="3" type="ORF">HNQ60_003273</name>
</gene>
<protein>
    <recommendedName>
        <fullName evidence="2">UPF0250 protein HNQ60_003273</fullName>
    </recommendedName>
</protein>
<dbReference type="InterPro" id="IPR027471">
    <property type="entry name" value="YbeD-like_sf"/>
</dbReference>
<sequence>MSDPKDTLFEFPCDFPLKVMGVRTDDFRSLVVGIVQKHVGPITPDRIVERPSENGKYLSVTCTIHAQSKAQLDAIYRELTSCERVLVAL</sequence>
<accession>A0A841HQT0</accession>
<dbReference type="Pfam" id="PF04359">
    <property type="entry name" value="DUF493"/>
    <property type="match status" value="1"/>
</dbReference>
<comment type="caution">
    <text evidence="3">The sequence shown here is derived from an EMBL/GenBank/DDBJ whole genome shotgun (WGS) entry which is preliminary data.</text>
</comment>
<evidence type="ECO:0000256" key="1">
    <source>
        <dbReference type="ARBA" id="ARBA00008460"/>
    </source>
</evidence>
<organism evidence="3 4">
    <name type="scientific">Povalibacter uvarum</name>
    <dbReference type="NCBI Taxonomy" id="732238"/>
    <lineage>
        <taxon>Bacteria</taxon>
        <taxon>Pseudomonadati</taxon>
        <taxon>Pseudomonadota</taxon>
        <taxon>Gammaproteobacteria</taxon>
        <taxon>Steroidobacterales</taxon>
        <taxon>Steroidobacteraceae</taxon>
        <taxon>Povalibacter</taxon>
    </lineage>
</organism>
<dbReference type="PANTHER" id="PTHR38036">
    <property type="entry name" value="UPF0250 PROTEIN YBED"/>
    <property type="match status" value="1"/>
</dbReference>